<dbReference type="PANTHER" id="PTHR24379">
    <property type="entry name" value="KRAB AND ZINC FINGER DOMAIN-CONTAINING"/>
    <property type="match status" value="1"/>
</dbReference>
<dbReference type="OMA" id="SCEECRI"/>
<dbReference type="AlphaFoldDB" id="A0A553N852"/>
<evidence type="ECO:0000256" key="4">
    <source>
        <dbReference type="ARBA" id="ARBA00022833"/>
    </source>
</evidence>
<feature type="domain" description="C2H2-type" evidence="8">
    <location>
        <begin position="200"/>
        <end position="230"/>
    </location>
</feature>
<evidence type="ECO:0000256" key="2">
    <source>
        <dbReference type="ARBA" id="ARBA00022737"/>
    </source>
</evidence>
<evidence type="ECO:0000256" key="6">
    <source>
        <dbReference type="SAM" id="MobiDB-lite"/>
    </source>
</evidence>
<dbReference type="Gene3D" id="3.30.710.10">
    <property type="entry name" value="Potassium Channel Kv1.1, Chain A"/>
    <property type="match status" value="1"/>
</dbReference>
<keyword evidence="1" id="KW-0479">Metal-binding</keyword>
<evidence type="ECO:0000256" key="3">
    <source>
        <dbReference type="ARBA" id="ARBA00022771"/>
    </source>
</evidence>
<evidence type="ECO:0008006" key="11">
    <source>
        <dbReference type="Google" id="ProtNLM"/>
    </source>
</evidence>
<dbReference type="PROSITE" id="PS00028">
    <property type="entry name" value="ZINC_FINGER_C2H2_1"/>
    <property type="match status" value="3"/>
</dbReference>
<dbReference type="InterPro" id="IPR036236">
    <property type="entry name" value="Znf_C2H2_sf"/>
</dbReference>
<accession>A0A553N852</accession>
<dbReference type="Pfam" id="PF00096">
    <property type="entry name" value="zf-C2H2"/>
    <property type="match status" value="1"/>
</dbReference>
<feature type="domain" description="BTB" evidence="7">
    <location>
        <begin position="39"/>
        <end position="97"/>
    </location>
</feature>
<dbReference type="STRING" id="6832.A0A553N852"/>
<evidence type="ECO:0000313" key="9">
    <source>
        <dbReference type="EMBL" id="TRY61616.1"/>
    </source>
</evidence>
<organism evidence="9 10">
    <name type="scientific">Tigriopus californicus</name>
    <name type="common">Marine copepod</name>
    <dbReference type="NCBI Taxonomy" id="6832"/>
    <lineage>
        <taxon>Eukaryota</taxon>
        <taxon>Metazoa</taxon>
        <taxon>Ecdysozoa</taxon>
        <taxon>Arthropoda</taxon>
        <taxon>Crustacea</taxon>
        <taxon>Multicrustacea</taxon>
        <taxon>Hexanauplia</taxon>
        <taxon>Copepoda</taxon>
        <taxon>Harpacticoida</taxon>
        <taxon>Harpacticidae</taxon>
        <taxon>Tigriopus</taxon>
    </lineage>
</organism>
<proteinExistence type="predicted"/>
<feature type="domain" description="C2H2-type" evidence="8">
    <location>
        <begin position="230"/>
        <end position="258"/>
    </location>
</feature>
<keyword evidence="2" id="KW-0677">Repeat</keyword>
<dbReference type="InterPro" id="IPR013087">
    <property type="entry name" value="Znf_C2H2_type"/>
</dbReference>
<name>A0A553N852_TIGCA</name>
<dbReference type="GO" id="GO:0005634">
    <property type="term" value="C:nucleus"/>
    <property type="evidence" value="ECO:0007669"/>
    <property type="project" value="UniProtKB-ARBA"/>
</dbReference>
<feature type="domain" description="C2H2-type" evidence="8">
    <location>
        <begin position="259"/>
        <end position="290"/>
    </location>
</feature>
<dbReference type="SUPFAM" id="SSF54695">
    <property type="entry name" value="POZ domain"/>
    <property type="match status" value="1"/>
</dbReference>
<dbReference type="PROSITE" id="PS50157">
    <property type="entry name" value="ZINC_FINGER_C2H2_2"/>
    <property type="match status" value="4"/>
</dbReference>
<comment type="caution">
    <text evidence="9">The sequence shown here is derived from an EMBL/GenBank/DDBJ whole genome shotgun (WGS) entry which is preliminary data.</text>
</comment>
<evidence type="ECO:0000256" key="5">
    <source>
        <dbReference type="PROSITE-ProRule" id="PRU00042"/>
    </source>
</evidence>
<dbReference type="Gene3D" id="3.30.160.60">
    <property type="entry name" value="Classic Zinc Finger"/>
    <property type="match status" value="3"/>
</dbReference>
<evidence type="ECO:0000313" key="10">
    <source>
        <dbReference type="Proteomes" id="UP000318571"/>
    </source>
</evidence>
<feature type="compositionally biased region" description="Acidic residues" evidence="6">
    <location>
        <begin position="389"/>
        <end position="399"/>
    </location>
</feature>
<dbReference type="Proteomes" id="UP000318571">
    <property type="component" value="Chromosome 8"/>
</dbReference>
<feature type="domain" description="C2H2-type" evidence="8">
    <location>
        <begin position="172"/>
        <end position="199"/>
    </location>
</feature>
<dbReference type="InterPro" id="IPR000210">
    <property type="entry name" value="BTB/POZ_dom"/>
</dbReference>
<evidence type="ECO:0000259" key="8">
    <source>
        <dbReference type="PROSITE" id="PS50157"/>
    </source>
</evidence>
<dbReference type="PANTHER" id="PTHR24379:SF121">
    <property type="entry name" value="C2H2-TYPE DOMAIN-CONTAINING PROTEIN"/>
    <property type="match status" value="1"/>
</dbReference>
<reference evidence="9 10" key="1">
    <citation type="journal article" date="2018" name="Nat. Ecol. Evol.">
        <title>Genomic signatures of mitonuclear coevolution across populations of Tigriopus californicus.</title>
        <authorList>
            <person name="Barreto F.S."/>
            <person name="Watson E.T."/>
            <person name="Lima T.G."/>
            <person name="Willett C.S."/>
            <person name="Edmands S."/>
            <person name="Li W."/>
            <person name="Burton R.S."/>
        </authorList>
    </citation>
    <scope>NUCLEOTIDE SEQUENCE [LARGE SCALE GENOMIC DNA]</scope>
    <source>
        <strain evidence="9 10">San Diego</strain>
    </source>
</reference>
<dbReference type="FunFam" id="3.30.160.60:FF:000446">
    <property type="entry name" value="Zinc finger protein"/>
    <property type="match status" value="1"/>
</dbReference>
<evidence type="ECO:0000256" key="1">
    <source>
        <dbReference type="ARBA" id="ARBA00022723"/>
    </source>
</evidence>
<dbReference type="EMBL" id="VCGU01000459">
    <property type="protein sequence ID" value="TRY61616.1"/>
    <property type="molecule type" value="Genomic_DNA"/>
</dbReference>
<dbReference type="SMART" id="SM00355">
    <property type="entry name" value="ZnF_C2H2"/>
    <property type="match status" value="5"/>
</dbReference>
<keyword evidence="10" id="KW-1185">Reference proteome</keyword>
<sequence length="437" mass="51164">MDGLEVASAVTPTSRVVWSDHQALLLNGIQKLMADRDEGDFQIKCHNQMFKVHKFILNIFTDFFKDSDHLWVPIEMDPAILEKILTFIYHGQVNVQYDQMELFLKSCRLLKIRLFQDPTDLHESAVISEHNQGPERYELNDFQLICRKCYRIFPDEKSLKKHTWACQREANFQCQYCSTAFRHKADLQAHQRKHTKERPFPCKDPQCGRSFSLNSGMKRHYEQVHLGETYSCEECRIQYSTKAALYYHQKTKHTALKPFACELCGKCFALKTMLNTHKKSKFCRDRQNEPRQTMRLPKSERQYRNKKSMGFWNIFVRPMRMKCLYCDIVTSRGYIRSHTKRVHPDKMLTREILKSVDNELKAIALERRQKKAALASAASQNQGSTEGASSDEEEEEEFDDPHVHSIHSLDDLRYKLAEEIFPGVGGFNHLLVVSKKI</sequence>
<dbReference type="SUPFAM" id="SSF57667">
    <property type="entry name" value="beta-beta-alpha zinc fingers"/>
    <property type="match status" value="3"/>
</dbReference>
<keyword evidence="3 5" id="KW-0863">Zinc-finger</keyword>
<dbReference type="InterPro" id="IPR011333">
    <property type="entry name" value="SKP1/BTB/POZ_sf"/>
</dbReference>
<protein>
    <recommendedName>
        <fullName evidence="11">BTB domain-containing protein</fullName>
    </recommendedName>
</protein>
<feature type="region of interest" description="Disordered" evidence="6">
    <location>
        <begin position="374"/>
        <end position="402"/>
    </location>
</feature>
<dbReference type="GO" id="GO:0008270">
    <property type="term" value="F:zinc ion binding"/>
    <property type="evidence" value="ECO:0007669"/>
    <property type="project" value="UniProtKB-KW"/>
</dbReference>
<dbReference type="PROSITE" id="PS50097">
    <property type="entry name" value="BTB"/>
    <property type="match status" value="1"/>
</dbReference>
<dbReference type="Pfam" id="PF00651">
    <property type="entry name" value="BTB"/>
    <property type="match status" value="1"/>
</dbReference>
<gene>
    <name evidence="9" type="ORF">TCAL_10284</name>
</gene>
<keyword evidence="4" id="KW-0862">Zinc</keyword>
<evidence type="ECO:0000259" key="7">
    <source>
        <dbReference type="PROSITE" id="PS50097"/>
    </source>
</evidence>